<reference evidence="5 6" key="1">
    <citation type="submission" date="2015-09" db="EMBL/GenBank/DDBJ databases">
        <title>Genome sequence, genome mining and natural product profiling of a biocontrol bacterium Streptomyces malaysiensis F913.</title>
        <authorList>
            <person name="Xu Y."/>
            <person name="Wei J."/>
            <person name="Xie J."/>
            <person name="Li T."/>
            <person name="Zhou Z."/>
        </authorList>
    </citation>
    <scope>NUCLEOTIDE SEQUENCE [LARGE SCALE GENOMIC DNA]</scope>
    <source>
        <strain evidence="5 6">F913</strain>
    </source>
</reference>
<dbReference type="PANTHER" id="PTHR10204:SF34">
    <property type="entry name" value="NAD(P)H DEHYDROGENASE [QUINONE] 1 ISOFORM 1"/>
    <property type="match status" value="1"/>
</dbReference>
<dbReference type="PANTHER" id="PTHR10204">
    <property type="entry name" value="NAD P H OXIDOREDUCTASE-RELATED"/>
    <property type="match status" value="1"/>
</dbReference>
<organism evidence="5 6">
    <name type="scientific">Streptomyces malaysiensis</name>
    <dbReference type="NCBI Taxonomy" id="92644"/>
    <lineage>
        <taxon>Bacteria</taxon>
        <taxon>Bacillati</taxon>
        <taxon>Actinomycetota</taxon>
        <taxon>Actinomycetes</taxon>
        <taxon>Kitasatosporales</taxon>
        <taxon>Streptomycetaceae</taxon>
        <taxon>Streptomyces</taxon>
        <taxon>Streptomyces violaceusniger group</taxon>
    </lineage>
</organism>
<dbReference type="InterPro" id="IPR029039">
    <property type="entry name" value="Flavoprotein-like_sf"/>
</dbReference>
<dbReference type="Pfam" id="PF02525">
    <property type="entry name" value="Flavodoxin_2"/>
    <property type="match status" value="1"/>
</dbReference>
<accession>A0A2J7Z0V7</accession>
<dbReference type="GO" id="GO:0005829">
    <property type="term" value="C:cytosol"/>
    <property type="evidence" value="ECO:0007669"/>
    <property type="project" value="TreeGrafter"/>
</dbReference>
<comment type="similarity">
    <text evidence="1">Belongs to the NAD(P)H dehydrogenase (quinone) family.</text>
</comment>
<dbReference type="AlphaFoldDB" id="A0A2J7Z0V7"/>
<dbReference type="GO" id="GO:0003955">
    <property type="term" value="F:NAD(P)H dehydrogenase (quinone) activity"/>
    <property type="evidence" value="ECO:0007669"/>
    <property type="project" value="TreeGrafter"/>
</dbReference>
<proteinExistence type="inferred from homology"/>
<protein>
    <recommendedName>
        <fullName evidence="4">Flavodoxin-like fold domain-containing protein</fullName>
    </recommendedName>
</protein>
<dbReference type="SUPFAM" id="SSF52218">
    <property type="entry name" value="Flavoproteins"/>
    <property type="match status" value="1"/>
</dbReference>
<dbReference type="InterPro" id="IPR051545">
    <property type="entry name" value="NAD(P)H_dehydrogenase_qn"/>
</dbReference>
<evidence type="ECO:0000313" key="5">
    <source>
        <dbReference type="EMBL" id="PNG93912.1"/>
    </source>
</evidence>
<evidence type="ECO:0000259" key="4">
    <source>
        <dbReference type="Pfam" id="PF02525"/>
    </source>
</evidence>
<dbReference type="Gene3D" id="3.40.50.360">
    <property type="match status" value="1"/>
</dbReference>
<dbReference type="Proteomes" id="UP000236520">
    <property type="component" value="Unassembled WGS sequence"/>
</dbReference>
<keyword evidence="6" id="KW-1185">Reference proteome</keyword>
<evidence type="ECO:0000256" key="3">
    <source>
        <dbReference type="SAM" id="MobiDB-lite"/>
    </source>
</evidence>
<name>A0A2J7Z0V7_STRMQ</name>
<feature type="region of interest" description="Disordered" evidence="3">
    <location>
        <begin position="262"/>
        <end position="305"/>
    </location>
</feature>
<feature type="compositionally biased region" description="Low complexity" evidence="3">
    <location>
        <begin position="269"/>
        <end position="278"/>
    </location>
</feature>
<dbReference type="EMBL" id="LJIW01000002">
    <property type="protein sequence ID" value="PNG93912.1"/>
    <property type="molecule type" value="Genomic_DNA"/>
</dbReference>
<keyword evidence="2" id="KW-0560">Oxidoreductase</keyword>
<evidence type="ECO:0000256" key="2">
    <source>
        <dbReference type="ARBA" id="ARBA00023002"/>
    </source>
</evidence>
<comment type="caution">
    <text evidence="5">The sequence shown here is derived from an EMBL/GenBank/DDBJ whole genome shotgun (WGS) entry which is preliminary data.</text>
</comment>
<sequence>MVGMNVLWIFAHPEQRSLGGALRDEGLRALREAGHDHRLSDLYAMRWNPVVDGADFRHDEGERLIVGAASHRAFDAGTLSEDIRAEQEKIAWADALIVQFPLWWYGMPAILKGWFDRVFVKGLAYGVRGPDGRTLRYGDGKLAGKRAMVVLTAGAPEATMGPRGVNGEIDDLLFPLQHGTFWYSGMSVLPPYVVYGADRVPAEAYEAHAAALRKRLAALPTEEPIPFRRQNGGDYDERLVLRPDLLPGRTGLSVHYAHPHDEATQEALTDTPAAHDAPATPPDTPVAQHSPAAQDAPATPAARGA</sequence>
<evidence type="ECO:0000256" key="1">
    <source>
        <dbReference type="ARBA" id="ARBA00006252"/>
    </source>
</evidence>
<feature type="compositionally biased region" description="Low complexity" evidence="3">
    <location>
        <begin position="291"/>
        <end position="305"/>
    </location>
</feature>
<dbReference type="InterPro" id="IPR003680">
    <property type="entry name" value="Flavodoxin_fold"/>
</dbReference>
<evidence type="ECO:0000313" key="6">
    <source>
        <dbReference type="Proteomes" id="UP000236520"/>
    </source>
</evidence>
<feature type="domain" description="Flavodoxin-like fold" evidence="4">
    <location>
        <begin position="4"/>
        <end position="215"/>
    </location>
</feature>
<gene>
    <name evidence="5" type="ORF">SMF913_29377</name>
</gene>